<accession>A0A8K1CQQ8</accession>
<gene>
    <name evidence="2" type="ORF">Poli38472_012364</name>
</gene>
<sequence length="364" mass="41420">MGIGKMKSHRTSSESDNDSVHLVAPRPLKKRRNTYDSRKDEVLALRKEAEYLTLKLKQIQCAMLPGMLRLQASLHQNMMLKLQIKEMNEALGAAQCMFANDQMLRNRNPLNSFIHLPADSMERRQLLLSMKEQKLFAAKRFVEERISGLDLYRSRQQSESYDTEEGDRILVQCDVIPFHGATSVKQVYDESLVALGLMEFSLWEHLGVTAISESDDFSDHVPVSQHRVLSTTVDGIDVEKNMTTFKSFVEADPESDASSYGLITLDSVDQDDLYPYQTHTRVRKDLSAVVLICRSPPKPGREPTVSVVRYGYARLHQSQCGLATDKESRLIESMPRWGEVIRSVLNEYVSNRLQYPQMSPISSS</sequence>
<dbReference type="OrthoDB" id="127244at2759"/>
<dbReference type="Proteomes" id="UP000794436">
    <property type="component" value="Unassembled WGS sequence"/>
</dbReference>
<feature type="compositionally biased region" description="Basic residues" evidence="1">
    <location>
        <begin position="1"/>
        <end position="10"/>
    </location>
</feature>
<keyword evidence="3" id="KW-1185">Reference proteome</keyword>
<feature type="region of interest" description="Disordered" evidence="1">
    <location>
        <begin position="1"/>
        <end position="28"/>
    </location>
</feature>
<protein>
    <submittedName>
        <fullName evidence="2">Uncharacterized protein</fullName>
    </submittedName>
</protein>
<name>A0A8K1CQQ8_PYTOL</name>
<dbReference type="EMBL" id="SPLM01000005">
    <property type="protein sequence ID" value="TMW67248.1"/>
    <property type="molecule type" value="Genomic_DNA"/>
</dbReference>
<evidence type="ECO:0000313" key="2">
    <source>
        <dbReference type="EMBL" id="TMW67248.1"/>
    </source>
</evidence>
<dbReference type="AlphaFoldDB" id="A0A8K1CQQ8"/>
<organism evidence="2 3">
    <name type="scientific">Pythium oligandrum</name>
    <name type="common">Mycoparasitic fungus</name>
    <dbReference type="NCBI Taxonomy" id="41045"/>
    <lineage>
        <taxon>Eukaryota</taxon>
        <taxon>Sar</taxon>
        <taxon>Stramenopiles</taxon>
        <taxon>Oomycota</taxon>
        <taxon>Peronosporomycetes</taxon>
        <taxon>Pythiales</taxon>
        <taxon>Pythiaceae</taxon>
        <taxon>Pythium</taxon>
    </lineage>
</organism>
<evidence type="ECO:0000256" key="1">
    <source>
        <dbReference type="SAM" id="MobiDB-lite"/>
    </source>
</evidence>
<proteinExistence type="predicted"/>
<reference evidence="2" key="1">
    <citation type="submission" date="2019-03" db="EMBL/GenBank/DDBJ databases">
        <title>Long read genome sequence of the mycoparasitic Pythium oligandrum ATCC 38472 isolated from sugarbeet rhizosphere.</title>
        <authorList>
            <person name="Gaulin E."/>
        </authorList>
    </citation>
    <scope>NUCLEOTIDE SEQUENCE</scope>
    <source>
        <strain evidence="2">ATCC 38472_TT</strain>
    </source>
</reference>
<comment type="caution">
    <text evidence="2">The sequence shown here is derived from an EMBL/GenBank/DDBJ whole genome shotgun (WGS) entry which is preliminary data.</text>
</comment>
<evidence type="ECO:0000313" key="3">
    <source>
        <dbReference type="Proteomes" id="UP000794436"/>
    </source>
</evidence>